<dbReference type="InterPro" id="IPR013783">
    <property type="entry name" value="Ig-like_fold"/>
</dbReference>
<accession>A0ABX0W9E2</accession>
<reference evidence="4 5" key="1">
    <citation type="submission" date="2018-05" db="EMBL/GenBank/DDBJ databases">
        <authorList>
            <person name="Zhang Y.-J."/>
        </authorList>
    </citation>
    <scope>NUCLEOTIDE SEQUENCE [LARGE SCALE GENOMIC DNA]</scope>
    <source>
        <strain evidence="4 5">CY04</strain>
    </source>
</reference>
<evidence type="ECO:0000259" key="3">
    <source>
        <dbReference type="Pfam" id="PF22783"/>
    </source>
</evidence>
<evidence type="ECO:0008006" key="6">
    <source>
        <dbReference type="Google" id="ProtNLM"/>
    </source>
</evidence>
<dbReference type="EMBL" id="QHLQ01000014">
    <property type="protein sequence ID" value="NIZ62147.1"/>
    <property type="molecule type" value="Genomic_DNA"/>
</dbReference>
<dbReference type="Proteomes" id="UP001429564">
    <property type="component" value="Unassembled WGS sequence"/>
</dbReference>
<dbReference type="InterPro" id="IPR044016">
    <property type="entry name" value="Big_13"/>
</dbReference>
<feature type="domain" description="Biofilm-associated protein BapA-like prefix-like" evidence="3">
    <location>
        <begin position="36"/>
        <end position="96"/>
    </location>
</feature>
<dbReference type="NCBIfam" id="NF033510">
    <property type="entry name" value="Ca_tandemer"/>
    <property type="match status" value="4"/>
</dbReference>
<gene>
    <name evidence="4" type="ORF">DL239_14285</name>
</gene>
<evidence type="ECO:0000313" key="5">
    <source>
        <dbReference type="Proteomes" id="UP001429564"/>
    </source>
</evidence>
<name>A0ABX0W9E2_9RHOB</name>
<dbReference type="NCBIfam" id="NF033677">
    <property type="entry name" value="biofilm_BapA_N"/>
    <property type="match status" value="1"/>
</dbReference>
<dbReference type="Gene3D" id="2.60.40.10">
    <property type="entry name" value="Immunoglobulins"/>
    <property type="match status" value="4"/>
</dbReference>
<dbReference type="InterPro" id="IPR041498">
    <property type="entry name" value="Big_6"/>
</dbReference>
<evidence type="ECO:0000313" key="4">
    <source>
        <dbReference type="EMBL" id="NIZ62147.1"/>
    </source>
</evidence>
<feature type="domain" description="Bacterial Ig-like" evidence="2">
    <location>
        <begin position="175"/>
        <end position="272"/>
    </location>
</feature>
<evidence type="ECO:0000259" key="2">
    <source>
        <dbReference type="Pfam" id="PF19077"/>
    </source>
</evidence>
<feature type="domain" description="Bacterial Ig-like" evidence="2">
    <location>
        <begin position="381"/>
        <end position="464"/>
    </location>
</feature>
<sequence length="750" mass="75288">MSTVGYIVRDMSGTNMHGNFAEGTPAILDTTYSKDVSLNLSPSDVESYARRGSDLHITLANGETLVLDSYFNTGATGGKNLFLSEEGNFIEVVLEDRAQGMLFASYEPLDLTGKWSAYDDMVFLDIDRIEPVVAPLVAAPLFGGIGAGAAGAAVVGGAAVIGGGGGGGGGSSDTTPPTVDLVSGTQSTGDIVNATAHTNNPVISGTGEADATVSLEINGTTRTTTVASDGTWSIAFDSSEISTGEYNTGITIVTTDAAGNSTTTTDTLVVDTVAPAIGFNTVEGDNIVNATEASDGVVLTGSGEAGASLQVTFQGVTQTTTVASNGTWSVAYASSSITTGEYDSTVSVTSMDAAGNSSTATHTVRIDTEAAVTLGSSLAGDNIINGAEQSAGVTLTGTADPGSTVVVSLGSVNHTVTANSGGTWSSFFSSTEIPAGTYNATVSAEATDLAGNIARTSGTVAVDTSTTATIAGGRSGGDNIVNQSESQAGVTLSGTAEPGASVVVTVDGVSRTASVDSSGNWSALFESGSIASGEYSTSVSVTATDAAGNTYTTSAPLAVDTVADPNLKTVTFDNDNVDEIKILGDVDTYTVNTLDGAGNVATPAALQSVDGSNNTRFSFSSSIPDGTHLVVTGSDTAGNSGSTLLILEDNATEITTTGNSGLSQFEVEALDLGYSTDVDLTLTEADIKALSSNSDTLTIHGGDSDNDKVTITGATDTGTNQTIDGETYSVYTIGNDGVTLVIEDDINVVI</sequence>
<dbReference type="RefSeq" id="WP_167684773.1">
    <property type="nucleotide sequence ID" value="NZ_QHLQ01000014.1"/>
</dbReference>
<evidence type="ECO:0000259" key="1">
    <source>
        <dbReference type="Pfam" id="PF17936"/>
    </source>
</evidence>
<proteinExistence type="predicted"/>
<dbReference type="Pfam" id="PF22783">
    <property type="entry name" value="BapA_N"/>
    <property type="match status" value="1"/>
</dbReference>
<dbReference type="Pfam" id="PF19077">
    <property type="entry name" value="Big_13"/>
    <property type="match status" value="3"/>
</dbReference>
<protein>
    <recommendedName>
        <fullName evidence="6">BapA prefix-like domain-containing protein</fullName>
    </recommendedName>
</protein>
<dbReference type="InterPro" id="IPR048051">
    <property type="entry name" value="BapA-like_prefix-like"/>
</dbReference>
<feature type="domain" description="Bacterial Ig-like" evidence="2">
    <location>
        <begin position="472"/>
        <end position="561"/>
    </location>
</feature>
<feature type="domain" description="Bacterial Ig" evidence="1">
    <location>
        <begin position="291"/>
        <end position="364"/>
    </location>
</feature>
<dbReference type="Pfam" id="PF17936">
    <property type="entry name" value="Big_6"/>
    <property type="match status" value="1"/>
</dbReference>
<organism evidence="4 5">
    <name type="scientific">Parasedimentitalea denitrificans</name>
    <dbReference type="NCBI Taxonomy" id="2211118"/>
    <lineage>
        <taxon>Bacteria</taxon>
        <taxon>Pseudomonadati</taxon>
        <taxon>Pseudomonadota</taxon>
        <taxon>Alphaproteobacteria</taxon>
        <taxon>Rhodobacterales</taxon>
        <taxon>Paracoccaceae</taxon>
        <taxon>Parasedimentitalea</taxon>
    </lineage>
</organism>
<keyword evidence="5" id="KW-1185">Reference proteome</keyword>
<comment type="caution">
    <text evidence="4">The sequence shown here is derived from an EMBL/GenBank/DDBJ whole genome shotgun (WGS) entry which is preliminary data.</text>
</comment>